<evidence type="ECO:0000313" key="3">
    <source>
        <dbReference type="EMBL" id="QIB68506.1"/>
    </source>
</evidence>
<dbReference type="Proteomes" id="UP000466848">
    <property type="component" value="Chromosome"/>
</dbReference>
<feature type="domain" description="Sporulation stage II protein D amidase enhancer LytB N-terminal" evidence="2">
    <location>
        <begin position="60"/>
        <end position="169"/>
    </location>
</feature>
<protein>
    <submittedName>
        <fullName evidence="3">Stage II sporulation protein D</fullName>
    </submittedName>
</protein>
<dbReference type="RefSeq" id="WP_163065369.1">
    <property type="nucleotide sequence ID" value="NZ_CP048649.1"/>
</dbReference>
<gene>
    <name evidence="3" type="primary">spoIID</name>
    <name evidence="3" type="ORF">Ami103574_03865</name>
</gene>
<dbReference type="InterPro" id="IPR014225">
    <property type="entry name" value="Spore_II_D_firmicutes"/>
</dbReference>
<evidence type="ECO:0000256" key="1">
    <source>
        <dbReference type="SAM" id="Phobius"/>
    </source>
</evidence>
<keyword evidence="1" id="KW-0472">Membrane</keyword>
<dbReference type="GO" id="GO:0030435">
    <property type="term" value="P:sporulation resulting in formation of a cellular spore"/>
    <property type="evidence" value="ECO:0007669"/>
    <property type="project" value="InterPro"/>
</dbReference>
<keyword evidence="4" id="KW-1185">Reference proteome</keyword>
<dbReference type="NCBIfam" id="TIGR02669">
    <property type="entry name" value="SpoIID_LytB"/>
    <property type="match status" value="1"/>
</dbReference>
<dbReference type="AlphaFoldDB" id="A0A858BWP7"/>
<dbReference type="NCBIfam" id="TIGR02870">
    <property type="entry name" value="spore_II_D"/>
    <property type="match status" value="1"/>
</dbReference>
<dbReference type="PANTHER" id="PTHR30032">
    <property type="entry name" value="N-ACETYLMURAMOYL-L-ALANINE AMIDASE-RELATED"/>
    <property type="match status" value="1"/>
</dbReference>
<dbReference type="GO" id="GO:0030288">
    <property type="term" value="C:outer membrane-bounded periplasmic space"/>
    <property type="evidence" value="ECO:0007669"/>
    <property type="project" value="TreeGrafter"/>
</dbReference>
<name>A0A858BWP7_9FIRM</name>
<reference evidence="3 4" key="1">
    <citation type="submission" date="2020-02" db="EMBL/GenBank/DDBJ databases">
        <authorList>
            <person name="Kim Y.B."/>
            <person name="Roh S.W."/>
        </authorList>
    </citation>
    <scope>NUCLEOTIDE SEQUENCE [LARGE SCALE GENOMIC DNA]</scope>
    <source>
        <strain evidence="3 4">DSM 103574</strain>
    </source>
</reference>
<dbReference type="PANTHER" id="PTHR30032:SF4">
    <property type="entry name" value="AMIDASE ENHANCER"/>
    <property type="match status" value="1"/>
</dbReference>
<dbReference type="InterPro" id="IPR051922">
    <property type="entry name" value="Bact_Sporulation_Assoc"/>
</dbReference>
<dbReference type="KEGG" id="abut:Ami103574_03865"/>
<dbReference type="Pfam" id="PF08486">
    <property type="entry name" value="SpoIID"/>
    <property type="match status" value="1"/>
</dbReference>
<dbReference type="EMBL" id="CP048649">
    <property type="protein sequence ID" value="QIB68506.1"/>
    <property type="molecule type" value="Genomic_DNA"/>
</dbReference>
<keyword evidence="1" id="KW-0812">Transmembrane</keyword>
<feature type="transmembrane region" description="Helical" evidence="1">
    <location>
        <begin position="7"/>
        <end position="33"/>
    </location>
</feature>
<dbReference type="InterPro" id="IPR013486">
    <property type="entry name" value="SpoIID/LytB"/>
</dbReference>
<proteinExistence type="predicted"/>
<evidence type="ECO:0000259" key="2">
    <source>
        <dbReference type="Pfam" id="PF08486"/>
    </source>
</evidence>
<accession>A0A858BWP7</accession>
<organism evidence="3 4">
    <name type="scientific">Aminipila butyrica</name>
    <dbReference type="NCBI Taxonomy" id="433296"/>
    <lineage>
        <taxon>Bacteria</taxon>
        <taxon>Bacillati</taxon>
        <taxon>Bacillota</taxon>
        <taxon>Clostridia</taxon>
        <taxon>Peptostreptococcales</taxon>
        <taxon>Anaerovoracaceae</taxon>
        <taxon>Aminipila</taxon>
    </lineage>
</organism>
<dbReference type="InterPro" id="IPR013693">
    <property type="entry name" value="SpoIID/LytB_N"/>
</dbReference>
<evidence type="ECO:0000313" key="4">
    <source>
        <dbReference type="Proteomes" id="UP000466848"/>
    </source>
</evidence>
<sequence>MRMTKKIILFILAAEVFVFLILPAGLLGVHGLFHQLPDLPSVPKITGDRLQTPETIRVYRHTYGVTEVVPFEDYVKGVVAGEMPATFEPEALKAQAVAARTYSLSKIVRSGDGGNPPAHPDAPLCDDTHCQVYRSVYDLAALKGDQWMAESWQKICDAVDATQGQLMYYNGQLAEQALFHSSSGGHTENSEDVFASAVPYLRSVDSPYEEGATHQQETKYFSSEDLAYLMNLKYPDRKLSLPLTSLSIVSKSSGGRVEDIQINSSTYKGREVRDALGLSSADFQASISGDTITIVSNGFGHGVGMSQYGANGMAERGSNYKEILSHYYTGVKIY</sequence>
<keyword evidence="1" id="KW-1133">Transmembrane helix</keyword>